<feature type="region of interest" description="Disordered" evidence="1">
    <location>
        <begin position="1"/>
        <end position="63"/>
    </location>
</feature>
<keyword evidence="3" id="KW-1185">Reference proteome</keyword>
<evidence type="ECO:0000256" key="1">
    <source>
        <dbReference type="SAM" id="MobiDB-lite"/>
    </source>
</evidence>
<dbReference type="AlphaFoldDB" id="A0AA41Z5J6"/>
<evidence type="ECO:0000313" key="3">
    <source>
        <dbReference type="Proteomes" id="UP001165667"/>
    </source>
</evidence>
<feature type="compositionally biased region" description="Pro residues" evidence="1">
    <location>
        <begin position="1"/>
        <end position="12"/>
    </location>
</feature>
<accession>A0AA41Z5J6</accession>
<dbReference type="RefSeq" id="WP_282589557.1">
    <property type="nucleotide sequence ID" value="NZ_JAMOIM010000108.1"/>
</dbReference>
<sequence>MTRHMPPVPPANHSPKGTGSDPKTDRDTSTHHRQAGNTAERGETANVEQNTTNEGYFAGRRVK</sequence>
<dbReference type="EMBL" id="JAMOIM010000108">
    <property type="protein sequence ID" value="MCW6513185.1"/>
    <property type="molecule type" value="Genomic_DNA"/>
</dbReference>
<dbReference type="Proteomes" id="UP001165667">
    <property type="component" value="Unassembled WGS sequence"/>
</dbReference>
<proteinExistence type="predicted"/>
<evidence type="ECO:0000313" key="2">
    <source>
        <dbReference type="EMBL" id="MCW6513185.1"/>
    </source>
</evidence>
<protein>
    <submittedName>
        <fullName evidence="2">Uncharacterized protein</fullName>
    </submittedName>
</protein>
<gene>
    <name evidence="2" type="ORF">M8523_35680</name>
</gene>
<reference evidence="2" key="1">
    <citation type="submission" date="2022-05" db="EMBL/GenBank/DDBJ databases">
        <authorList>
            <person name="Pankratov T."/>
        </authorList>
    </citation>
    <scope>NUCLEOTIDE SEQUENCE</scope>
    <source>
        <strain evidence="2">BP6-180914</strain>
    </source>
</reference>
<organism evidence="2 3">
    <name type="scientific">Lichenifustis flavocetrariae</name>
    <dbReference type="NCBI Taxonomy" id="2949735"/>
    <lineage>
        <taxon>Bacteria</taxon>
        <taxon>Pseudomonadati</taxon>
        <taxon>Pseudomonadota</taxon>
        <taxon>Alphaproteobacteria</taxon>
        <taxon>Hyphomicrobiales</taxon>
        <taxon>Lichenihabitantaceae</taxon>
        <taxon>Lichenifustis</taxon>
    </lineage>
</organism>
<name>A0AA41Z5J6_9HYPH</name>
<comment type="caution">
    <text evidence="2">The sequence shown here is derived from an EMBL/GenBank/DDBJ whole genome shotgun (WGS) entry which is preliminary data.</text>
</comment>